<evidence type="ECO:0000313" key="1">
    <source>
        <dbReference type="EMBL" id="VDP95912.1"/>
    </source>
</evidence>
<proteinExistence type="predicted"/>
<dbReference type="OrthoDB" id="10550174at2759"/>
<sequence length="266" mass="29833">MGVIPIASKLLASVTLHRLYTMLEEQAGFRAVNLPSDSFDSDLVQPQNAIDVTYTFSGPTAFHILRFIPAALWKQSDSCSNRSIDAPKSRPNRASGPTVDALWSTSPEQLITNRTLIRSLRLANVSNLCNRSEEQILPLALWADRSALVFVIRHLSLRNKYGPSRHRGRVRICAIPWDLAAKANQETARMEVLCNTPLKEVSHSGCQSNYQPLCQEIHTDSEVGVGPQIRFLVPAETVKVYTTNEFHQGQNSCPVVFLYHREFPHQ</sequence>
<accession>A0A183BGA3</accession>
<reference evidence="1 2" key="2">
    <citation type="submission" date="2018-11" db="EMBL/GenBank/DDBJ databases">
        <authorList>
            <consortium name="Pathogen Informatics"/>
        </authorList>
    </citation>
    <scope>NUCLEOTIDE SEQUENCE [LARGE SCALE GENOMIC DNA]</scope>
    <source>
        <strain evidence="1 2">Egypt</strain>
    </source>
</reference>
<dbReference type="WBParaSite" id="ECPE_0001828801-mRNA-1">
    <property type="protein sequence ID" value="ECPE_0001828801-mRNA-1"/>
    <property type="gene ID" value="ECPE_0001828801"/>
</dbReference>
<organism evidence="3">
    <name type="scientific">Echinostoma caproni</name>
    <dbReference type="NCBI Taxonomy" id="27848"/>
    <lineage>
        <taxon>Eukaryota</taxon>
        <taxon>Metazoa</taxon>
        <taxon>Spiralia</taxon>
        <taxon>Lophotrochozoa</taxon>
        <taxon>Platyhelminthes</taxon>
        <taxon>Trematoda</taxon>
        <taxon>Digenea</taxon>
        <taxon>Plagiorchiida</taxon>
        <taxon>Echinostomata</taxon>
        <taxon>Echinostomatoidea</taxon>
        <taxon>Echinostomatidae</taxon>
        <taxon>Echinostoma</taxon>
    </lineage>
</organism>
<reference evidence="3" key="1">
    <citation type="submission" date="2016-06" db="UniProtKB">
        <authorList>
            <consortium name="WormBaseParasite"/>
        </authorList>
    </citation>
    <scope>IDENTIFICATION</scope>
</reference>
<dbReference type="EMBL" id="UZAN01076149">
    <property type="protein sequence ID" value="VDP95912.1"/>
    <property type="molecule type" value="Genomic_DNA"/>
</dbReference>
<dbReference type="Proteomes" id="UP000272942">
    <property type="component" value="Unassembled WGS sequence"/>
</dbReference>
<gene>
    <name evidence="1" type="ORF">ECPE_LOCUS18238</name>
</gene>
<keyword evidence="2" id="KW-1185">Reference proteome</keyword>
<protein>
    <submittedName>
        <fullName evidence="1 3">Uncharacterized protein</fullName>
    </submittedName>
</protein>
<evidence type="ECO:0000313" key="3">
    <source>
        <dbReference type="WBParaSite" id="ECPE_0001828801-mRNA-1"/>
    </source>
</evidence>
<dbReference type="AlphaFoldDB" id="A0A183BGA3"/>
<evidence type="ECO:0000313" key="2">
    <source>
        <dbReference type="Proteomes" id="UP000272942"/>
    </source>
</evidence>
<name>A0A183BGA3_9TREM</name>